<reference evidence="1 2" key="1">
    <citation type="submission" date="2018-11" db="EMBL/GenBank/DDBJ databases">
        <title>Rufibacter latericius sp. nov., isolated from water in Baiyang Lake.</title>
        <authorList>
            <person name="Yang Y."/>
        </authorList>
    </citation>
    <scope>NUCLEOTIDE SEQUENCE [LARGE SCALE GENOMIC DNA]</scope>
    <source>
        <strain evidence="1 2">R-22-1c-1</strain>
    </source>
</reference>
<evidence type="ECO:0000313" key="1">
    <source>
        <dbReference type="EMBL" id="RNI26251.1"/>
    </source>
</evidence>
<protein>
    <submittedName>
        <fullName evidence="1">Uncharacterized protein</fullName>
    </submittedName>
</protein>
<accession>A0A3M9ML93</accession>
<sequence>MFSLRFTIALLAILLVPYFLRAKYGIALEPYPAVMLPSGSGKVDVNKHETKVRITTLFARNTTGNWRTVDNVRLLHPIPIQYLSPILSKEFGLKENAGAIRPGIQSHLAAKLSTLWAKDVAEQDQKEVKAWLRGKLKEQNLDGPLLKVVQTEEIISIPDGLKLNETVIYANTLRLDQ</sequence>
<organism evidence="1 2">
    <name type="scientific">Rufibacter latericius</name>
    <dbReference type="NCBI Taxonomy" id="2487040"/>
    <lineage>
        <taxon>Bacteria</taxon>
        <taxon>Pseudomonadati</taxon>
        <taxon>Bacteroidota</taxon>
        <taxon>Cytophagia</taxon>
        <taxon>Cytophagales</taxon>
        <taxon>Hymenobacteraceae</taxon>
        <taxon>Rufibacter</taxon>
    </lineage>
</organism>
<dbReference type="EMBL" id="RJJD01000008">
    <property type="protein sequence ID" value="RNI26251.1"/>
    <property type="molecule type" value="Genomic_DNA"/>
</dbReference>
<proteinExistence type="predicted"/>
<name>A0A3M9ML93_9BACT</name>
<gene>
    <name evidence="1" type="ORF">EFB08_15705</name>
</gene>
<keyword evidence="2" id="KW-1185">Reference proteome</keyword>
<evidence type="ECO:0000313" key="2">
    <source>
        <dbReference type="Proteomes" id="UP000272117"/>
    </source>
</evidence>
<dbReference type="Proteomes" id="UP000272117">
    <property type="component" value="Unassembled WGS sequence"/>
</dbReference>
<dbReference type="AlphaFoldDB" id="A0A3M9ML93"/>
<comment type="caution">
    <text evidence="1">The sequence shown here is derived from an EMBL/GenBank/DDBJ whole genome shotgun (WGS) entry which is preliminary data.</text>
</comment>